<dbReference type="AlphaFoldDB" id="A0ABD2LH47"/>
<protein>
    <submittedName>
        <fullName evidence="1">Uncharacterized protein</fullName>
    </submittedName>
</protein>
<comment type="caution">
    <text evidence="1">The sequence shown here is derived from an EMBL/GenBank/DDBJ whole genome shotgun (WGS) entry which is preliminary data.</text>
</comment>
<proteinExistence type="predicted"/>
<organism evidence="1 2">
    <name type="scientific">Heterodera trifolii</name>
    <dbReference type="NCBI Taxonomy" id="157864"/>
    <lineage>
        <taxon>Eukaryota</taxon>
        <taxon>Metazoa</taxon>
        <taxon>Ecdysozoa</taxon>
        <taxon>Nematoda</taxon>
        <taxon>Chromadorea</taxon>
        <taxon>Rhabditida</taxon>
        <taxon>Tylenchina</taxon>
        <taxon>Tylenchomorpha</taxon>
        <taxon>Tylenchoidea</taxon>
        <taxon>Heteroderidae</taxon>
        <taxon>Heteroderinae</taxon>
        <taxon>Heterodera</taxon>
    </lineage>
</organism>
<name>A0ABD2LH47_9BILA</name>
<dbReference type="Proteomes" id="UP001620626">
    <property type="component" value="Unassembled WGS sequence"/>
</dbReference>
<accession>A0ABD2LH47</accession>
<sequence>MLKIYAAENFVSIYSPRAKGSVRGGGLCHHSTTADLVVHSTLADSLRGGGLNSTRRKTSLYAAEDFTLRGGGLHSTQRRTSLYAAEVLALSRRGGGLHSTRRRTSLYAAEDFTLRLRRILSSLYDSGCSCSLYACGFSARRRTLSSLYAAEDFTLRGGGLHSTRRRTSLYAAEDFTLRGGGLHSTPAEDFTLRLRRTSLYAAEDFTLRGGGLCLHSTPAEVLALSRRGGGLFHSTPAEASLRGGGVFLHSTPAEEIPACRGIELSVHKVFIHYTTQTAFNVP</sequence>
<evidence type="ECO:0000313" key="1">
    <source>
        <dbReference type="EMBL" id="KAL3113995.1"/>
    </source>
</evidence>
<gene>
    <name evidence="1" type="ORF">niasHT_014898</name>
</gene>
<reference evidence="1 2" key="1">
    <citation type="submission" date="2024-10" db="EMBL/GenBank/DDBJ databases">
        <authorList>
            <person name="Kim D."/>
        </authorList>
    </citation>
    <scope>NUCLEOTIDE SEQUENCE [LARGE SCALE GENOMIC DNA]</scope>
    <source>
        <strain evidence="1">BH-2024</strain>
    </source>
</reference>
<evidence type="ECO:0000313" key="2">
    <source>
        <dbReference type="Proteomes" id="UP001620626"/>
    </source>
</evidence>
<keyword evidence="2" id="KW-1185">Reference proteome</keyword>
<dbReference type="EMBL" id="JBICBT010000427">
    <property type="protein sequence ID" value="KAL3113995.1"/>
    <property type="molecule type" value="Genomic_DNA"/>
</dbReference>